<dbReference type="AlphaFoldDB" id="A0AAU7YJP5"/>
<dbReference type="PANTHER" id="PTHR24171:SF9">
    <property type="entry name" value="ANKYRIN REPEAT DOMAIN-CONTAINING PROTEIN 39"/>
    <property type="match status" value="1"/>
</dbReference>
<reference evidence="4" key="1">
    <citation type="submission" date="2024-06" db="EMBL/GenBank/DDBJ databases">
        <title>Genome assembly of the Oeneis chryxus ivallda.</title>
        <authorList>
            <person name="MacDonald Z."/>
            <person name="Shaffer H.B."/>
            <person name="Gillespie T."/>
            <person name="Marimuthu M.P.A."/>
            <person name="Nguyen O."/>
            <person name="Fairbairn C.W."/>
            <person name="Seligmann W.E."/>
            <person name="Escalona M."/>
            <person name="Miller C."/>
            <person name="Toffelmier E."/>
        </authorList>
    </citation>
    <scope>NUCLEOTIDE SEQUENCE</scope>
    <source>
        <strain evidence="4">CCGP_102_HBS-TG_Oc004</strain>
    </source>
</reference>
<dbReference type="EMBL" id="CP158587">
    <property type="protein sequence ID" value="XCA34015.1"/>
    <property type="molecule type" value="Genomic_DNA"/>
</dbReference>
<dbReference type="SUPFAM" id="SSF48403">
    <property type="entry name" value="Ankyrin repeat"/>
    <property type="match status" value="1"/>
</dbReference>
<keyword evidence="1" id="KW-0677">Repeat</keyword>
<dbReference type="Pfam" id="PF12796">
    <property type="entry name" value="Ank_2"/>
    <property type="match status" value="1"/>
</dbReference>
<dbReference type="PANTHER" id="PTHR24171">
    <property type="entry name" value="ANKYRIN REPEAT DOMAIN-CONTAINING PROTEIN 39-RELATED"/>
    <property type="match status" value="1"/>
</dbReference>
<evidence type="ECO:0000256" key="3">
    <source>
        <dbReference type="PROSITE-ProRule" id="PRU00023"/>
    </source>
</evidence>
<proteinExistence type="predicted"/>
<dbReference type="Gene3D" id="1.25.40.20">
    <property type="entry name" value="Ankyrin repeat-containing domain"/>
    <property type="match status" value="1"/>
</dbReference>
<name>A0AAU7YJP5_9RICK</name>
<dbReference type="InterPro" id="IPR002110">
    <property type="entry name" value="Ankyrin_rpt"/>
</dbReference>
<sequence>MYKTEETKSIELFAAIEKRDIKEVVRLINAEADVNAVDKNGAAPLHIAAVKDNAETIKVLIEAGADVNKVENSGKTPLHYVATKNHTNICDIILNHIARLEIAGLYVSSSNSNKKRELISDSRNLHNDYLQYLENSRREVKKMEKENKPLYDFLKESDIAKLVSIFEKNEGVRSILDDQKGLRKQYSEYAYILISKANEVKKEIFLHNHKPLIDVLSKNYEKDFQKMSFVGIRNFFDVHRNDYRVKDRSISLINFVDLEDIATRNVPKLKVRALVEEIKNKVINSNLECPSTEQPQELNRAFN</sequence>
<dbReference type="SMART" id="SM00248">
    <property type="entry name" value="ANK"/>
    <property type="match status" value="3"/>
</dbReference>
<feature type="repeat" description="ANK" evidence="3">
    <location>
        <begin position="40"/>
        <end position="72"/>
    </location>
</feature>
<gene>
    <name evidence="4" type="ORF">ABS861_00930</name>
</gene>
<evidence type="ECO:0000256" key="2">
    <source>
        <dbReference type="ARBA" id="ARBA00023043"/>
    </source>
</evidence>
<evidence type="ECO:0000313" key="4">
    <source>
        <dbReference type="EMBL" id="XCA34015.1"/>
    </source>
</evidence>
<accession>A0AAU7YJP5</accession>
<dbReference type="InterPro" id="IPR036770">
    <property type="entry name" value="Ankyrin_rpt-contain_sf"/>
</dbReference>
<organism evidence="4">
    <name type="scientific">Wolbachia endosymbiont of Oeneis ivallda</name>
    <dbReference type="NCBI Taxonomy" id="3171168"/>
    <lineage>
        <taxon>Bacteria</taxon>
        <taxon>Pseudomonadati</taxon>
        <taxon>Pseudomonadota</taxon>
        <taxon>Alphaproteobacteria</taxon>
        <taxon>Rickettsiales</taxon>
        <taxon>Anaplasmataceae</taxon>
        <taxon>Wolbachieae</taxon>
        <taxon>Wolbachia</taxon>
    </lineage>
</organism>
<dbReference type="PROSITE" id="PS50297">
    <property type="entry name" value="ANK_REP_REGION"/>
    <property type="match status" value="1"/>
</dbReference>
<feature type="repeat" description="ANK" evidence="3">
    <location>
        <begin position="73"/>
        <end position="105"/>
    </location>
</feature>
<dbReference type="PROSITE" id="PS50088">
    <property type="entry name" value="ANK_REPEAT"/>
    <property type="match status" value="2"/>
</dbReference>
<evidence type="ECO:0000256" key="1">
    <source>
        <dbReference type="ARBA" id="ARBA00022737"/>
    </source>
</evidence>
<keyword evidence="2 3" id="KW-0040">ANK repeat</keyword>
<protein>
    <submittedName>
        <fullName evidence="4">Ankyrin repeat domain-containing protein</fullName>
    </submittedName>
</protein>